<name>A0A7W8L1Z4_9BURK</name>
<accession>A0A7W8L1Z4</accession>
<proteinExistence type="predicted"/>
<dbReference type="GO" id="GO:0003677">
    <property type="term" value="F:DNA binding"/>
    <property type="evidence" value="ECO:0007669"/>
    <property type="project" value="UniProtKB-KW"/>
</dbReference>
<dbReference type="EMBL" id="JACHDE010000001">
    <property type="protein sequence ID" value="MBB5398418.1"/>
    <property type="molecule type" value="Genomic_DNA"/>
</dbReference>
<dbReference type="RefSeq" id="WP_254906124.1">
    <property type="nucleotide sequence ID" value="NZ_JACHDE010000001.1"/>
</dbReference>
<organism evidence="1 2">
    <name type="scientific">Paraburkholderia youngii</name>
    <dbReference type="NCBI Taxonomy" id="2782701"/>
    <lineage>
        <taxon>Bacteria</taxon>
        <taxon>Pseudomonadati</taxon>
        <taxon>Pseudomonadota</taxon>
        <taxon>Betaproteobacteria</taxon>
        <taxon>Burkholderiales</taxon>
        <taxon>Burkholderiaceae</taxon>
        <taxon>Paraburkholderia</taxon>
    </lineage>
</organism>
<evidence type="ECO:0000313" key="2">
    <source>
        <dbReference type="Proteomes" id="UP000592820"/>
    </source>
</evidence>
<protein>
    <submittedName>
        <fullName evidence="1">DNA-binding transcriptional LysR family regulator</fullName>
    </submittedName>
</protein>
<evidence type="ECO:0000313" key="1">
    <source>
        <dbReference type="EMBL" id="MBB5398418.1"/>
    </source>
</evidence>
<reference evidence="1 2" key="1">
    <citation type="submission" date="2020-08" db="EMBL/GenBank/DDBJ databases">
        <title>Genomic Encyclopedia of Type Strains, Phase IV (KMG-V): Genome sequencing to study the core and pangenomes of soil and plant-associated prokaryotes.</title>
        <authorList>
            <person name="Whitman W."/>
        </authorList>
    </citation>
    <scope>NUCLEOTIDE SEQUENCE [LARGE SCALE GENOMIC DNA]</scope>
    <source>
        <strain evidence="1 2">JPY162</strain>
    </source>
</reference>
<dbReference type="AlphaFoldDB" id="A0A7W8L1Z4"/>
<comment type="caution">
    <text evidence="1">The sequence shown here is derived from an EMBL/GenBank/DDBJ whole genome shotgun (WGS) entry which is preliminary data.</text>
</comment>
<keyword evidence="1" id="KW-0238">DNA-binding</keyword>
<sequence length="53" mass="6207">MAGRFVASFPDIRLKVERGYDLVYRVGNRDHPKVCALRDWLAAEVRRFLADTR</sequence>
<gene>
    <name evidence="1" type="ORF">HDG41_000454</name>
</gene>
<dbReference type="Proteomes" id="UP000592820">
    <property type="component" value="Unassembled WGS sequence"/>
</dbReference>